<evidence type="ECO:0000313" key="2">
    <source>
        <dbReference type="Proteomes" id="UP000821853"/>
    </source>
</evidence>
<evidence type="ECO:0000313" key="1">
    <source>
        <dbReference type="EMBL" id="KAH9360522.1"/>
    </source>
</evidence>
<comment type="caution">
    <text evidence="1">The sequence shown here is derived from an EMBL/GenBank/DDBJ whole genome shotgun (WGS) entry which is preliminary data.</text>
</comment>
<sequence>MVDCPFWEEEQGSVRCGNAASAACTASTERARTKGTLVTVGIRSLTKLRIQLRGKIFKFDNPEQTEQFPFLGVFDFEAILESCEERKHVPSSCCLLIARTRVGKIADEFLYRSPDCVQQFIQKLNSVAKIIPGEVKVLSRSIQMTSSDAEQHASATHYAV</sequence>
<accession>A0A9J6FBW8</accession>
<dbReference type="AlphaFoldDB" id="A0A9J6FBW8"/>
<gene>
    <name evidence="1" type="ORF">HPB48_019022</name>
</gene>
<dbReference type="Proteomes" id="UP000821853">
    <property type="component" value="Chromosome 1"/>
</dbReference>
<reference evidence="1 2" key="1">
    <citation type="journal article" date="2020" name="Cell">
        <title>Large-Scale Comparative Analyses of Tick Genomes Elucidate Their Genetic Diversity and Vector Capacities.</title>
        <authorList>
            <consortium name="Tick Genome and Microbiome Consortium (TIGMIC)"/>
            <person name="Jia N."/>
            <person name="Wang J."/>
            <person name="Shi W."/>
            <person name="Du L."/>
            <person name="Sun Y."/>
            <person name="Zhan W."/>
            <person name="Jiang J.F."/>
            <person name="Wang Q."/>
            <person name="Zhang B."/>
            <person name="Ji P."/>
            <person name="Bell-Sakyi L."/>
            <person name="Cui X.M."/>
            <person name="Yuan T.T."/>
            <person name="Jiang B.G."/>
            <person name="Yang W.F."/>
            <person name="Lam T.T."/>
            <person name="Chang Q.C."/>
            <person name="Ding S.J."/>
            <person name="Wang X.J."/>
            <person name="Zhu J.G."/>
            <person name="Ruan X.D."/>
            <person name="Zhao L."/>
            <person name="Wei J.T."/>
            <person name="Ye R.Z."/>
            <person name="Que T.C."/>
            <person name="Du C.H."/>
            <person name="Zhou Y.H."/>
            <person name="Cheng J.X."/>
            <person name="Dai P.F."/>
            <person name="Guo W.B."/>
            <person name="Han X.H."/>
            <person name="Huang E.J."/>
            <person name="Li L.F."/>
            <person name="Wei W."/>
            <person name="Gao Y.C."/>
            <person name="Liu J.Z."/>
            <person name="Shao H.Z."/>
            <person name="Wang X."/>
            <person name="Wang C.C."/>
            <person name="Yang T.C."/>
            <person name="Huo Q.B."/>
            <person name="Li W."/>
            <person name="Chen H.Y."/>
            <person name="Chen S.E."/>
            <person name="Zhou L.G."/>
            <person name="Ni X.B."/>
            <person name="Tian J.H."/>
            <person name="Sheng Y."/>
            <person name="Liu T."/>
            <person name="Pan Y.S."/>
            <person name="Xia L.Y."/>
            <person name="Li J."/>
            <person name="Zhao F."/>
            <person name="Cao W.C."/>
        </authorList>
    </citation>
    <scope>NUCLEOTIDE SEQUENCE [LARGE SCALE GENOMIC DNA]</scope>
    <source>
        <strain evidence="1">HaeL-2018</strain>
    </source>
</reference>
<dbReference type="VEuPathDB" id="VectorBase:HLOH_045198"/>
<keyword evidence="2" id="KW-1185">Reference proteome</keyword>
<dbReference type="EMBL" id="JABSTR010000001">
    <property type="protein sequence ID" value="KAH9360522.1"/>
    <property type="molecule type" value="Genomic_DNA"/>
</dbReference>
<protein>
    <submittedName>
        <fullName evidence="1">Uncharacterized protein</fullName>
    </submittedName>
</protein>
<name>A0A9J6FBW8_HAELO</name>
<proteinExistence type="predicted"/>
<dbReference type="OrthoDB" id="414982at2759"/>
<organism evidence="1 2">
    <name type="scientific">Haemaphysalis longicornis</name>
    <name type="common">Bush tick</name>
    <dbReference type="NCBI Taxonomy" id="44386"/>
    <lineage>
        <taxon>Eukaryota</taxon>
        <taxon>Metazoa</taxon>
        <taxon>Ecdysozoa</taxon>
        <taxon>Arthropoda</taxon>
        <taxon>Chelicerata</taxon>
        <taxon>Arachnida</taxon>
        <taxon>Acari</taxon>
        <taxon>Parasitiformes</taxon>
        <taxon>Ixodida</taxon>
        <taxon>Ixodoidea</taxon>
        <taxon>Ixodidae</taxon>
        <taxon>Haemaphysalinae</taxon>
        <taxon>Haemaphysalis</taxon>
    </lineage>
</organism>